<dbReference type="PROSITE" id="PS00486">
    <property type="entry name" value="DNA_MISMATCH_REPAIR_2"/>
    <property type="match status" value="1"/>
</dbReference>
<reference evidence="7" key="1">
    <citation type="submission" date="2018-10" db="EMBL/GenBank/DDBJ databases">
        <title>Transcriptome assembly of Aceria tosichella (Wheat curl mite) Type 2.</title>
        <authorList>
            <person name="Scully E.D."/>
            <person name="Geib S.M."/>
            <person name="Palmer N.A."/>
            <person name="Gupta A.K."/>
            <person name="Sarath G."/>
            <person name="Tatineni S."/>
        </authorList>
    </citation>
    <scope>NUCLEOTIDE SEQUENCE</scope>
    <source>
        <strain evidence="7">LincolnNE</strain>
    </source>
</reference>
<evidence type="ECO:0000256" key="2">
    <source>
        <dbReference type="ARBA" id="ARBA00022741"/>
    </source>
</evidence>
<dbReference type="PANTHER" id="PTHR11361:SF35">
    <property type="entry name" value="DNA MISMATCH REPAIR PROTEIN MSH2"/>
    <property type="match status" value="1"/>
</dbReference>
<feature type="domain" description="DNA mismatch repair proteins mutS family" evidence="6">
    <location>
        <begin position="488"/>
        <end position="504"/>
    </location>
</feature>
<name>A0A6G1SEJ7_9ACAR</name>
<dbReference type="GO" id="GO:0006312">
    <property type="term" value="P:mitotic recombination"/>
    <property type="evidence" value="ECO:0007669"/>
    <property type="project" value="TreeGrafter"/>
</dbReference>
<organism evidence="7">
    <name type="scientific">Aceria tosichella</name>
    <name type="common">wheat curl mite</name>
    <dbReference type="NCBI Taxonomy" id="561515"/>
    <lineage>
        <taxon>Eukaryota</taxon>
        <taxon>Metazoa</taxon>
        <taxon>Ecdysozoa</taxon>
        <taxon>Arthropoda</taxon>
        <taxon>Chelicerata</taxon>
        <taxon>Arachnida</taxon>
        <taxon>Acari</taxon>
        <taxon>Acariformes</taxon>
        <taxon>Trombidiformes</taxon>
        <taxon>Prostigmata</taxon>
        <taxon>Eupodina</taxon>
        <taxon>Eriophyoidea</taxon>
        <taxon>Eriophyidae</taxon>
        <taxon>Eriophyinae</taxon>
        <taxon>Aceriini</taxon>
        <taxon>Aceria</taxon>
    </lineage>
</organism>
<dbReference type="InterPro" id="IPR027417">
    <property type="entry name" value="P-loop_NTPase"/>
</dbReference>
<dbReference type="Gene3D" id="3.40.50.300">
    <property type="entry name" value="P-loop containing nucleotide triphosphate hydrolases"/>
    <property type="match status" value="1"/>
</dbReference>
<dbReference type="InterPro" id="IPR000432">
    <property type="entry name" value="DNA_mismatch_repair_MutS_C"/>
</dbReference>
<dbReference type="InterPro" id="IPR036187">
    <property type="entry name" value="DNA_mismatch_repair_MutS_sf"/>
</dbReference>
<dbReference type="GO" id="GO:0005524">
    <property type="term" value="F:ATP binding"/>
    <property type="evidence" value="ECO:0007669"/>
    <property type="project" value="UniProtKB-KW"/>
</dbReference>
<dbReference type="InterPro" id="IPR045076">
    <property type="entry name" value="MutS"/>
</dbReference>
<keyword evidence="2" id="KW-0547">Nucleotide-binding</keyword>
<dbReference type="SUPFAM" id="SSF48334">
    <property type="entry name" value="DNA repair protein MutS, domain III"/>
    <property type="match status" value="1"/>
</dbReference>
<keyword evidence="3" id="KW-0067">ATP-binding</keyword>
<accession>A0A6G1SEJ7</accession>
<dbReference type="SMART" id="SM00534">
    <property type="entry name" value="MUTSac"/>
    <property type="match status" value="1"/>
</dbReference>
<evidence type="ECO:0000256" key="5">
    <source>
        <dbReference type="ARBA" id="ARBA00023204"/>
    </source>
</evidence>
<dbReference type="AlphaFoldDB" id="A0A6G1SEJ7"/>
<dbReference type="Pfam" id="PF00488">
    <property type="entry name" value="MutS_V"/>
    <property type="match status" value="1"/>
</dbReference>
<dbReference type="Pfam" id="PF05190">
    <property type="entry name" value="MutS_IV"/>
    <property type="match status" value="1"/>
</dbReference>
<dbReference type="Pfam" id="PF05192">
    <property type="entry name" value="MutS_III"/>
    <property type="match status" value="1"/>
</dbReference>
<dbReference type="Gene3D" id="1.10.1420.10">
    <property type="match status" value="2"/>
</dbReference>
<gene>
    <name evidence="7" type="primary">MSH2</name>
    <name evidence="7" type="ORF">g.10237</name>
</gene>
<evidence type="ECO:0000256" key="3">
    <source>
        <dbReference type="ARBA" id="ARBA00022840"/>
    </source>
</evidence>
<dbReference type="InterPro" id="IPR007696">
    <property type="entry name" value="DNA_mismatch_repair_MutS_core"/>
</dbReference>
<protein>
    <submittedName>
        <fullName evidence="7">DNA mismatch repair protein Msh2</fullName>
    </submittedName>
</protein>
<dbReference type="InterPro" id="IPR011184">
    <property type="entry name" value="DNA_mismatch_repair_Msh2"/>
</dbReference>
<evidence type="ECO:0000313" key="7">
    <source>
        <dbReference type="EMBL" id="MDE48799.1"/>
    </source>
</evidence>
<comment type="similarity">
    <text evidence="1">Belongs to the DNA mismatch repair MutS family.</text>
</comment>
<evidence type="ECO:0000256" key="1">
    <source>
        <dbReference type="ARBA" id="ARBA00006271"/>
    </source>
</evidence>
<dbReference type="PANTHER" id="PTHR11361">
    <property type="entry name" value="DNA MISMATCH REPAIR PROTEIN MUTS FAMILY MEMBER"/>
    <property type="match status" value="1"/>
</dbReference>
<evidence type="ECO:0000256" key="4">
    <source>
        <dbReference type="ARBA" id="ARBA00023125"/>
    </source>
</evidence>
<dbReference type="SMART" id="SM00533">
    <property type="entry name" value="MUTSd"/>
    <property type="match status" value="1"/>
</dbReference>
<keyword evidence="4" id="KW-0238">DNA-binding</keyword>
<keyword evidence="5" id="KW-0234">DNA repair</keyword>
<dbReference type="PIRSF" id="PIRSF005813">
    <property type="entry name" value="MSH2"/>
    <property type="match status" value="1"/>
</dbReference>
<dbReference type="GO" id="GO:0032301">
    <property type="term" value="C:MutSalpha complex"/>
    <property type="evidence" value="ECO:0007669"/>
    <property type="project" value="TreeGrafter"/>
</dbReference>
<dbReference type="SUPFAM" id="SSF52540">
    <property type="entry name" value="P-loop containing nucleoside triphosphate hydrolases"/>
    <property type="match status" value="1"/>
</dbReference>
<dbReference type="EMBL" id="GGYP01004028">
    <property type="protein sequence ID" value="MDE48799.1"/>
    <property type="molecule type" value="Transcribed_RNA"/>
</dbReference>
<proteinExistence type="inferred from homology"/>
<evidence type="ECO:0000259" key="6">
    <source>
        <dbReference type="PROSITE" id="PS00486"/>
    </source>
</evidence>
<keyword evidence="5" id="KW-0227">DNA damage</keyword>
<dbReference type="GO" id="GO:0030983">
    <property type="term" value="F:mismatched DNA binding"/>
    <property type="evidence" value="ECO:0007669"/>
    <property type="project" value="InterPro"/>
</dbReference>
<dbReference type="InterPro" id="IPR007861">
    <property type="entry name" value="DNA_mismatch_repair_MutS_clamp"/>
</dbReference>
<dbReference type="GO" id="GO:0140664">
    <property type="term" value="F:ATP-dependent DNA damage sensor activity"/>
    <property type="evidence" value="ECO:0007669"/>
    <property type="project" value="InterPro"/>
</dbReference>
<sequence>MYEQENQGGEVNDVDYIKKALIKTIDGYAHFTLNDQAIASLDIVPKLKPDGLPDTSSMSLSRSSTTIFSVLNKCRTQPGQRLLAFWLQNPLMSKKHIDERQDIVEYFMSNSEIRATCYDDYLRKIPDLLRIACRIARERCSIRDLVKIYHASKSASTLFTTFNHISSTSDQEAPKAVVDLFKWMNQSSYHLKDFEKLLEDSLMLDKLDENNDYLLRPQANDDIAKITEELNSLVRRARDEMVTVANDVGVEPDKGVKLEIDATKGFDMRVTRQNEQLVRNNSEYIQASQIKKDGYRFTTRVLSRLSDKYVGTKAEYASIAKDVYHDIISRAVMYDDQVLELCMSYTVLDVFVALAVAADTNNYARPLILDSEAGKIEMERLRHPCVENQPDIENYVPNDIMLSKYDKKFFIVTGPNMGGKSTYIKSIAAAVIMALCGSSIPAEDGKISIIDHVYTRIGAGDRQAEGISTFMEEMLEMQNILAKATENSLVIIDELGRGTSTFDGFGLAWAITKHLASQIKCYGVFATHFHELTEMENEIPSVGNLHVKAYCQDDKLSLLYNVDRGVCDESYGINVARYTKFPQHVIEMATEKLKQFEEVPGFESKKELKNFVQDCVRELLTKN</sequence>
<dbReference type="GO" id="GO:0006298">
    <property type="term" value="P:mismatch repair"/>
    <property type="evidence" value="ECO:0007669"/>
    <property type="project" value="InterPro"/>
</dbReference>